<sequence>MKPLDLRLFREVKAARWFIAGAVALAFFSLLATVGLAWQISVVVTELFASGKLLPLTYLAVFAMLRVALIWLNDYLAISAASRIKQDLRNRFLNQIDSTNSGWLAGQSATELALLFGRGLDTLDSYFAKFVPHLFHAAIATPVLVVIAYWVDFTSGIIFTFTLPLIPIFMVFIGWATRVEQKNQLESLTVLSQRFAQVLKGMATLRIFGREKNQEEQLAKSNNAYREKTMRVLRISFLSGFALELAASLSVALVAVAIGFRLVWGEIDLLPGLFILLLAPEVYLPLRNVGASFHASSEGAVNIERIFTLFEKPALEQAAIKPDVRQFESGVSLISGPSGSGKTTLLRAYFEENMKTSSLMAQDLQAWPLSVQENITGPGNRANGRLVQIAVAAAVLDDVSLDYPVAENGTNLSGGQLQRLNLARTIYRFLLIEAESLLLDEPTSAQDDERCRKIIQNLAKLTDKGQLIVISHQDAWRDVAEQVIEVQHA</sequence>
<keyword evidence="10" id="KW-1185">Reference proteome</keyword>
<dbReference type="SMART" id="SM00382">
    <property type="entry name" value="AAA"/>
    <property type="match status" value="1"/>
</dbReference>
<dbReference type="InterPro" id="IPR039421">
    <property type="entry name" value="Type_1_exporter"/>
</dbReference>
<dbReference type="PROSITE" id="PS50929">
    <property type="entry name" value="ABC_TM1F"/>
    <property type="match status" value="1"/>
</dbReference>
<keyword evidence="2 7" id="KW-0812">Transmembrane</keyword>
<evidence type="ECO:0000256" key="5">
    <source>
        <dbReference type="ARBA" id="ARBA00022989"/>
    </source>
</evidence>
<dbReference type="STRING" id="535712.A4Z71_02880"/>
<evidence type="ECO:0000256" key="2">
    <source>
        <dbReference type="ARBA" id="ARBA00022692"/>
    </source>
</evidence>
<evidence type="ECO:0000313" key="9">
    <source>
        <dbReference type="EMBL" id="AOY55941.1"/>
    </source>
</evidence>
<feature type="transmembrane region" description="Helical" evidence="7">
    <location>
        <begin position="235"/>
        <end position="263"/>
    </location>
</feature>
<accession>A0A1D9DYS0</accession>
<gene>
    <name evidence="9" type="ORF">A4Z71_02880</name>
</gene>
<dbReference type="PANTHER" id="PTHR24221">
    <property type="entry name" value="ATP-BINDING CASSETTE SUB-FAMILY B"/>
    <property type="match status" value="1"/>
</dbReference>
<evidence type="ECO:0000259" key="8">
    <source>
        <dbReference type="PROSITE" id="PS50929"/>
    </source>
</evidence>
<dbReference type="GO" id="GO:0005886">
    <property type="term" value="C:plasma membrane"/>
    <property type="evidence" value="ECO:0007669"/>
    <property type="project" value="UniProtKB-SubCell"/>
</dbReference>
<dbReference type="OrthoDB" id="9806127at2"/>
<dbReference type="Pfam" id="PF00005">
    <property type="entry name" value="ABC_tran"/>
    <property type="match status" value="1"/>
</dbReference>
<evidence type="ECO:0000256" key="1">
    <source>
        <dbReference type="ARBA" id="ARBA00004651"/>
    </source>
</evidence>
<proteinExistence type="predicted"/>
<dbReference type="GO" id="GO:0016887">
    <property type="term" value="F:ATP hydrolysis activity"/>
    <property type="evidence" value="ECO:0007669"/>
    <property type="project" value="InterPro"/>
</dbReference>
<keyword evidence="6 7" id="KW-0472">Membrane</keyword>
<dbReference type="Pfam" id="PF00664">
    <property type="entry name" value="ABC_membrane"/>
    <property type="match status" value="1"/>
</dbReference>
<evidence type="ECO:0000256" key="4">
    <source>
        <dbReference type="ARBA" id="ARBA00022840"/>
    </source>
</evidence>
<feature type="transmembrane region" description="Helical" evidence="7">
    <location>
        <begin position="58"/>
        <end position="81"/>
    </location>
</feature>
<keyword evidence="4" id="KW-0067">ATP-binding</keyword>
<dbReference type="AlphaFoldDB" id="A0A1D9DYS0"/>
<dbReference type="KEGG" id="rpla:A4Z71_02880"/>
<dbReference type="PROSITE" id="PS00211">
    <property type="entry name" value="ABC_TRANSPORTER_1"/>
    <property type="match status" value="1"/>
</dbReference>
<evidence type="ECO:0000256" key="6">
    <source>
        <dbReference type="ARBA" id="ARBA00023136"/>
    </source>
</evidence>
<evidence type="ECO:0000256" key="7">
    <source>
        <dbReference type="SAM" id="Phobius"/>
    </source>
</evidence>
<dbReference type="InterPro" id="IPR027417">
    <property type="entry name" value="P-loop_NTPase"/>
</dbReference>
<evidence type="ECO:0000313" key="10">
    <source>
        <dbReference type="Proteomes" id="UP000243784"/>
    </source>
</evidence>
<feature type="domain" description="ABC transmembrane type-1" evidence="8">
    <location>
        <begin position="17"/>
        <end position="298"/>
    </location>
</feature>
<dbReference type="RefSeq" id="WP_070954450.1">
    <property type="nucleotide sequence ID" value="NZ_CP015208.1"/>
</dbReference>
<dbReference type="Gene3D" id="3.40.50.300">
    <property type="entry name" value="P-loop containing nucleotide triphosphate hydrolases"/>
    <property type="match status" value="1"/>
</dbReference>
<evidence type="ECO:0000256" key="3">
    <source>
        <dbReference type="ARBA" id="ARBA00022741"/>
    </source>
</evidence>
<dbReference type="CDD" id="cd18584">
    <property type="entry name" value="ABC_6TM_AarD_CydD"/>
    <property type="match status" value="1"/>
</dbReference>
<keyword evidence="3" id="KW-0547">Nucleotide-binding</keyword>
<feature type="transmembrane region" description="Helical" evidence="7">
    <location>
        <begin position="157"/>
        <end position="176"/>
    </location>
</feature>
<name>A0A1D9DYS0_9MICO</name>
<organism evidence="9 10">
    <name type="scientific">Candidatus Rhodoluna planktonica</name>
    <dbReference type="NCBI Taxonomy" id="535712"/>
    <lineage>
        <taxon>Bacteria</taxon>
        <taxon>Bacillati</taxon>
        <taxon>Actinomycetota</taxon>
        <taxon>Actinomycetes</taxon>
        <taxon>Micrococcales</taxon>
        <taxon>Microbacteriaceae</taxon>
        <taxon>Luna cluster</taxon>
        <taxon>Luna-1 subcluster</taxon>
        <taxon>Rhodoluna</taxon>
    </lineage>
</organism>
<comment type="subcellular location">
    <subcellularLocation>
        <location evidence="1">Cell membrane</location>
        <topology evidence="1">Multi-pass membrane protein</topology>
    </subcellularLocation>
</comment>
<dbReference type="Proteomes" id="UP000243784">
    <property type="component" value="Chromosome"/>
</dbReference>
<protein>
    <recommendedName>
        <fullName evidence="8">ABC transmembrane type-1 domain-containing protein</fullName>
    </recommendedName>
</protein>
<keyword evidence="5 7" id="KW-1133">Transmembrane helix</keyword>
<feature type="transmembrane region" description="Helical" evidence="7">
    <location>
        <begin position="134"/>
        <end position="151"/>
    </location>
</feature>
<dbReference type="Gene3D" id="1.20.1560.10">
    <property type="entry name" value="ABC transporter type 1, transmembrane domain"/>
    <property type="match status" value="1"/>
</dbReference>
<dbReference type="GO" id="GO:0140359">
    <property type="term" value="F:ABC-type transporter activity"/>
    <property type="evidence" value="ECO:0007669"/>
    <property type="project" value="InterPro"/>
</dbReference>
<dbReference type="InterPro" id="IPR003593">
    <property type="entry name" value="AAA+_ATPase"/>
</dbReference>
<dbReference type="EMBL" id="CP015208">
    <property type="protein sequence ID" value="AOY55941.1"/>
    <property type="molecule type" value="Genomic_DNA"/>
</dbReference>
<dbReference type="InterPro" id="IPR036640">
    <property type="entry name" value="ABC1_TM_sf"/>
</dbReference>
<dbReference type="PANTHER" id="PTHR24221:SF590">
    <property type="entry name" value="COMPONENT LINKED WITH THE ASSEMBLY OF CYTOCHROME' TRANSPORT TRANSMEMBRANE ATP-BINDING PROTEIN ABC TRANSPORTER CYDD-RELATED"/>
    <property type="match status" value="1"/>
</dbReference>
<dbReference type="InterPro" id="IPR017871">
    <property type="entry name" value="ABC_transporter-like_CS"/>
</dbReference>
<dbReference type="InterPro" id="IPR003439">
    <property type="entry name" value="ABC_transporter-like_ATP-bd"/>
</dbReference>
<dbReference type="SUPFAM" id="SSF52540">
    <property type="entry name" value="P-loop containing nucleoside triphosphate hydrolases"/>
    <property type="match status" value="1"/>
</dbReference>
<dbReference type="GO" id="GO:0005524">
    <property type="term" value="F:ATP binding"/>
    <property type="evidence" value="ECO:0007669"/>
    <property type="project" value="UniProtKB-KW"/>
</dbReference>
<reference evidence="9 10" key="1">
    <citation type="journal article" date="2016" name="Biochim. Biophys. Acta">
        <title>Photochemical characterization of actinorhodopsin and its functional existence in the natural host.</title>
        <authorList>
            <person name="Nakamura S."/>
            <person name="Kikukawa T."/>
            <person name="Tamogami J."/>
            <person name="Kamiya M."/>
            <person name="Aizawa T."/>
            <person name="Hahn M.W."/>
            <person name="Ihara K."/>
            <person name="Kamo N."/>
            <person name="Demura M."/>
        </authorList>
    </citation>
    <scope>NUCLEOTIDE SEQUENCE [LARGE SCALE GENOMIC DNA]</scope>
    <source>
        <strain evidence="9 10">MWH-Dar1</strain>
    </source>
</reference>
<dbReference type="SUPFAM" id="SSF90123">
    <property type="entry name" value="ABC transporter transmembrane region"/>
    <property type="match status" value="1"/>
</dbReference>
<feature type="transmembrane region" description="Helical" evidence="7">
    <location>
        <begin position="17"/>
        <end position="38"/>
    </location>
</feature>
<dbReference type="InterPro" id="IPR011527">
    <property type="entry name" value="ABC1_TM_dom"/>
</dbReference>